<feature type="region of interest" description="Disordered" evidence="2">
    <location>
        <begin position="121"/>
        <end position="141"/>
    </location>
</feature>
<dbReference type="EMBL" id="CM003102">
    <property type="protein sequence ID" value="KUI69485.1"/>
    <property type="molecule type" value="Genomic_DNA"/>
</dbReference>
<dbReference type="OrthoDB" id="5384040at2759"/>
<dbReference type="PANTHER" id="PTHR47657:SF7">
    <property type="entry name" value="STEROL REGULATORY ELEMENT-BINDING PROTEIN ECM22"/>
    <property type="match status" value="1"/>
</dbReference>
<keyword evidence="1" id="KW-0539">Nucleus</keyword>
<evidence type="ECO:0000313" key="5">
    <source>
        <dbReference type="Proteomes" id="UP000078559"/>
    </source>
</evidence>
<evidence type="ECO:0000313" key="4">
    <source>
        <dbReference type="EMBL" id="KUI69485.1"/>
    </source>
</evidence>
<reference evidence="4" key="1">
    <citation type="submission" date="2014-12" db="EMBL/GenBank/DDBJ databases">
        <title>Genome Sequence of Valsa Canker Pathogens Uncovers a Specific Adaption of Colonization on Woody Bark.</title>
        <authorList>
            <person name="Yin Z."/>
            <person name="Liu H."/>
            <person name="Gao X."/>
            <person name="Li Z."/>
            <person name="Song N."/>
            <person name="Ke X."/>
            <person name="Dai Q."/>
            <person name="Wu Y."/>
            <person name="Sun Y."/>
            <person name="Xu J.-R."/>
            <person name="Kang Z.K."/>
            <person name="Wang L."/>
            <person name="Huang L."/>
        </authorList>
    </citation>
    <scope>NUCLEOTIDE SEQUENCE [LARGE SCALE GENOMIC DNA]</scope>
    <source>
        <strain evidence="4">03-8</strain>
    </source>
</reference>
<dbReference type="GO" id="GO:0008270">
    <property type="term" value="F:zinc ion binding"/>
    <property type="evidence" value="ECO:0007669"/>
    <property type="project" value="InterPro"/>
</dbReference>
<dbReference type="Proteomes" id="UP000078559">
    <property type="component" value="Chromosome 5"/>
</dbReference>
<feature type="domain" description="Zn(2)-C6 fungal-type" evidence="3">
    <location>
        <begin position="82"/>
        <end position="112"/>
    </location>
</feature>
<dbReference type="InterPro" id="IPR036864">
    <property type="entry name" value="Zn2-C6_fun-type_DNA-bd_sf"/>
</dbReference>
<dbReference type="SMR" id="A0A194W0B9"/>
<keyword evidence="5" id="KW-1185">Reference proteome</keyword>
<evidence type="ECO:0000259" key="3">
    <source>
        <dbReference type="PROSITE" id="PS50048"/>
    </source>
</evidence>
<dbReference type="PANTHER" id="PTHR47657">
    <property type="entry name" value="STEROL REGULATORY ELEMENT-BINDING PROTEIN ECM22"/>
    <property type="match status" value="1"/>
</dbReference>
<dbReference type="CDD" id="cd00067">
    <property type="entry name" value="GAL4"/>
    <property type="match status" value="1"/>
</dbReference>
<dbReference type="Pfam" id="PF00172">
    <property type="entry name" value="Zn_clus"/>
    <property type="match status" value="1"/>
</dbReference>
<dbReference type="InterPro" id="IPR052400">
    <property type="entry name" value="Zn2-C6_fungal_TF"/>
</dbReference>
<sequence length="522" mass="57583">MTTDHRGSLGVDVLLPVLATPCLHFRISTMESSSIAPISTPFTGLEPPAVSAKEGPTPGVQGATRAQRRPIPRKGHTKSRKGCLTCKSRKVKCPEDFPKCHTCQRLGLVCKWPKMVENRDRALGNSPSPSPSPSPSRPLQTTPKIFSMEDLHFFQHFLFQAYPPMPLGNELLWKDMASMSHSFDFLVHAMLGAAASHLSLISSGDYVRQALAHRVASIQALNSALSKPAGSASEADARFATVFLLYHQSCYMPDGMYDFISMLRGCYLVADISGQTWSPSLELQSHQAEVIFRNAGDNNKAHTLLDRTYVEGFLDSMQRLAPLCTTTEEVKYHTAIINAMKRAVLSAVDAYIELGGLYVLLGSASASEFRVFADPSNHVGQLLLAHFFLIECVVQASVLKPIKGSTPGRWDVTAIWVKAIAQTLPVEYREYIRWPMDVAEMMLLDDGWLLPKGTEMDIPEDWKLLLLLNSQRCSGLRHQWSLMTQKAEGRGLITNDGSKPNIAAARSAHAEAVDCMDPTFLL</sequence>
<dbReference type="SMART" id="SM00066">
    <property type="entry name" value="GAL4"/>
    <property type="match status" value="1"/>
</dbReference>
<dbReference type="PROSITE" id="PS50048">
    <property type="entry name" value="ZN2_CY6_FUNGAL_2"/>
    <property type="match status" value="1"/>
</dbReference>
<gene>
    <name evidence="4" type="ORF">VM1G_04935</name>
</gene>
<name>A0A194W0B9_CYTMA</name>
<proteinExistence type="predicted"/>
<dbReference type="InterPro" id="IPR001138">
    <property type="entry name" value="Zn2Cys6_DnaBD"/>
</dbReference>
<evidence type="ECO:0000256" key="1">
    <source>
        <dbReference type="ARBA" id="ARBA00023242"/>
    </source>
</evidence>
<dbReference type="GO" id="GO:0000981">
    <property type="term" value="F:DNA-binding transcription factor activity, RNA polymerase II-specific"/>
    <property type="evidence" value="ECO:0007669"/>
    <property type="project" value="InterPro"/>
</dbReference>
<protein>
    <submittedName>
        <fullName evidence="4">Sterol uptake control protein 2</fullName>
    </submittedName>
</protein>
<dbReference type="Gene3D" id="4.10.240.10">
    <property type="entry name" value="Zn(2)-C6 fungal-type DNA-binding domain"/>
    <property type="match status" value="1"/>
</dbReference>
<accession>A0A194W0B9</accession>
<dbReference type="PROSITE" id="PS00463">
    <property type="entry name" value="ZN2_CY6_FUNGAL_1"/>
    <property type="match status" value="1"/>
</dbReference>
<dbReference type="SUPFAM" id="SSF57701">
    <property type="entry name" value="Zn2/Cys6 DNA-binding domain"/>
    <property type="match status" value="1"/>
</dbReference>
<dbReference type="AlphaFoldDB" id="A0A194W0B9"/>
<feature type="region of interest" description="Disordered" evidence="2">
    <location>
        <begin position="51"/>
        <end position="80"/>
    </location>
</feature>
<organism evidence="4 5">
    <name type="scientific">Cytospora mali</name>
    <name type="common">Apple Valsa canker fungus</name>
    <name type="synonym">Valsa mali</name>
    <dbReference type="NCBI Taxonomy" id="578113"/>
    <lineage>
        <taxon>Eukaryota</taxon>
        <taxon>Fungi</taxon>
        <taxon>Dikarya</taxon>
        <taxon>Ascomycota</taxon>
        <taxon>Pezizomycotina</taxon>
        <taxon>Sordariomycetes</taxon>
        <taxon>Sordariomycetidae</taxon>
        <taxon>Diaporthales</taxon>
        <taxon>Cytosporaceae</taxon>
        <taxon>Cytospora</taxon>
    </lineage>
</organism>
<feature type="compositionally biased region" description="Basic residues" evidence="2">
    <location>
        <begin position="66"/>
        <end position="80"/>
    </location>
</feature>
<evidence type="ECO:0000256" key="2">
    <source>
        <dbReference type="SAM" id="MobiDB-lite"/>
    </source>
</evidence>